<dbReference type="InterPro" id="IPR043017">
    <property type="entry name" value="WIYLD_dom_sf"/>
</dbReference>
<dbReference type="GO" id="GO:0008270">
    <property type="term" value="F:zinc ion binding"/>
    <property type="evidence" value="ECO:0007669"/>
    <property type="project" value="InterPro"/>
</dbReference>
<evidence type="ECO:0000313" key="11">
    <source>
        <dbReference type="EMBL" id="OVA02327.1"/>
    </source>
</evidence>
<dbReference type="InParanoid" id="A0A200PVS6"/>
<evidence type="ECO:0000256" key="2">
    <source>
        <dbReference type="ARBA" id="ARBA00004286"/>
    </source>
</evidence>
<sequence length="779" mass="87503">MAPNVRVSNAFRAMAAIGIPEETVRPVLKNLLNLYDKNWEHIEEENYRALADAIFESQENKHLTQSSSSEDTAEQSQLLLRDKRAQHEVVSAEKHLRDKRKEPTTPRHPSRLERTEHPQLCPRDKTTEPGFVSPQTHCRGKQKEIVLSPQTCHSQEREELNRPCLRESGTEFGADSPQTQLKDKGKKPIPQIASREQISNSKRTSSALIKNHPYNALMKPKSEPFTDDIPHFEVPIAVIHPNDSCPSRNEGIQDGSEPMVFLNGNEKYENDGVSDIPNKSASSLELANISESSSADFEIASSPLGEVKISLNCNSALGRPDFHMPSLDAVLKMVEDKCLKSYKIINPDFSIMKLMKELCQCFLDVGTESTGEKGEGHTNVTPTLDSLKKSCIQNALGPKGSRVDNLNMPAGSLNCSLNFPSSAKDLKGSQSSNSRSLVVVHQKQFTLDDVRPLHDVADISKGEERVRIPLVNEISSEPYPPSFYYIPHNIVYQNAYINFSLARIGDEDCCSNCFGDCMSSSIPCACARETGGEFAYTLEGLVTKKFLDDCISMSHDPEKHNLFYCQDCPLERSKNEDLPDQCKGHLVRKFIKECWSKCGCNKQCGNRVVQRGITCNLQVFLTPHGKGWGLRTLEDLPRGAFVCEYVGEILTNTELYERNMRSTGNERHTYPVLLDADWGSEGVLKDEEALCLDATFYGNVARFINHRCFDANLVEIPVEIEAPDHHYYHIAFFTSRKVEALEELTWDYGIDFNDHDHPVKAFRCLCGSEGCRDVKHTHS</sequence>
<evidence type="ECO:0000256" key="6">
    <source>
        <dbReference type="ARBA" id="ARBA00022833"/>
    </source>
</evidence>
<protein>
    <submittedName>
        <fullName evidence="11">SET domain</fullName>
    </submittedName>
</protein>
<dbReference type="Pfam" id="PF10440">
    <property type="entry name" value="WIYLD"/>
    <property type="match status" value="1"/>
</dbReference>
<reference evidence="11 12" key="1">
    <citation type="journal article" date="2017" name="Mol. Plant">
        <title>The Genome of Medicinal Plant Macleaya cordata Provides New Insights into Benzylisoquinoline Alkaloids Metabolism.</title>
        <authorList>
            <person name="Liu X."/>
            <person name="Liu Y."/>
            <person name="Huang P."/>
            <person name="Ma Y."/>
            <person name="Qing Z."/>
            <person name="Tang Q."/>
            <person name="Cao H."/>
            <person name="Cheng P."/>
            <person name="Zheng Y."/>
            <person name="Yuan Z."/>
            <person name="Zhou Y."/>
            <person name="Liu J."/>
            <person name="Tang Z."/>
            <person name="Zhuo Y."/>
            <person name="Zhang Y."/>
            <person name="Yu L."/>
            <person name="Huang J."/>
            <person name="Yang P."/>
            <person name="Peng Q."/>
            <person name="Zhang J."/>
            <person name="Jiang W."/>
            <person name="Zhang Z."/>
            <person name="Lin K."/>
            <person name="Ro D.K."/>
            <person name="Chen X."/>
            <person name="Xiong X."/>
            <person name="Shang Y."/>
            <person name="Huang S."/>
            <person name="Zeng J."/>
        </authorList>
    </citation>
    <scope>NUCLEOTIDE SEQUENCE [LARGE SCALE GENOMIC DNA]</scope>
    <source>
        <strain evidence="12">cv. BLH2017</strain>
        <tissue evidence="11">Root</tissue>
    </source>
</reference>
<dbReference type="GO" id="GO:0005634">
    <property type="term" value="C:nucleus"/>
    <property type="evidence" value="ECO:0007669"/>
    <property type="project" value="UniProtKB-SubCell"/>
</dbReference>
<evidence type="ECO:0000259" key="10">
    <source>
        <dbReference type="PROSITE" id="PS50867"/>
    </source>
</evidence>
<dbReference type="Pfam" id="PF05033">
    <property type="entry name" value="Pre-SET"/>
    <property type="match status" value="1"/>
</dbReference>
<dbReference type="SMART" id="SM00468">
    <property type="entry name" value="PreSET"/>
    <property type="match status" value="1"/>
</dbReference>
<accession>A0A200PVS6</accession>
<dbReference type="CDD" id="cd10538">
    <property type="entry name" value="SET_SETDB-like"/>
    <property type="match status" value="1"/>
</dbReference>
<dbReference type="PROSITE" id="PS50867">
    <property type="entry name" value="PRE_SET"/>
    <property type="match status" value="1"/>
</dbReference>
<evidence type="ECO:0000256" key="8">
    <source>
        <dbReference type="SAM" id="MobiDB-lite"/>
    </source>
</evidence>
<dbReference type="SMART" id="SM00317">
    <property type="entry name" value="SET"/>
    <property type="match status" value="1"/>
</dbReference>
<proteinExistence type="predicted"/>
<organism evidence="11 12">
    <name type="scientific">Macleaya cordata</name>
    <name type="common">Five-seeded plume-poppy</name>
    <name type="synonym">Bocconia cordata</name>
    <dbReference type="NCBI Taxonomy" id="56857"/>
    <lineage>
        <taxon>Eukaryota</taxon>
        <taxon>Viridiplantae</taxon>
        <taxon>Streptophyta</taxon>
        <taxon>Embryophyta</taxon>
        <taxon>Tracheophyta</taxon>
        <taxon>Spermatophyta</taxon>
        <taxon>Magnoliopsida</taxon>
        <taxon>Ranunculales</taxon>
        <taxon>Papaveraceae</taxon>
        <taxon>Papaveroideae</taxon>
        <taxon>Macleaya</taxon>
    </lineage>
</organism>
<dbReference type="Proteomes" id="UP000195402">
    <property type="component" value="Unassembled WGS sequence"/>
</dbReference>
<dbReference type="Gene3D" id="1.10.8.850">
    <property type="entry name" value="Histone-lysine N methyltransferase , C-terminal domain-like"/>
    <property type="match status" value="1"/>
</dbReference>
<dbReference type="GO" id="GO:0005694">
    <property type="term" value="C:chromosome"/>
    <property type="evidence" value="ECO:0007669"/>
    <property type="project" value="UniProtKB-SubCell"/>
</dbReference>
<feature type="domain" description="SET" evidence="9">
    <location>
        <begin position="615"/>
        <end position="749"/>
    </location>
</feature>
<dbReference type="Gene3D" id="2.170.270.10">
    <property type="entry name" value="SET domain"/>
    <property type="match status" value="1"/>
</dbReference>
<dbReference type="FunCoup" id="A0A200PVS6">
    <property type="interactions" value="897"/>
</dbReference>
<feature type="compositionally biased region" description="Basic and acidic residues" evidence="8">
    <location>
        <begin position="86"/>
        <end position="127"/>
    </location>
</feature>
<evidence type="ECO:0000256" key="5">
    <source>
        <dbReference type="ARBA" id="ARBA00022723"/>
    </source>
</evidence>
<dbReference type="GO" id="GO:0042054">
    <property type="term" value="F:histone methyltransferase activity"/>
    <property type="evidence" value="ECO:0007669"/>
    <property type="project" value="InterPro"/>
</dbReference>
<dbReference type="OrthoDB" id="308383at2759"/>
<feature type="domain" description="Pre-SET" evidence="10">
    <location>
        <begin position="509"/>
        <end position="612"/>
    </location>
</feature>
<evidence type="ECO:0000256" key="7">
    <source>
        <dbReference type="ARBA" id="ARBA00023242"/>
    </source>
</evidence>
<dbReference type="InterPro" id="IPR025776">
    <property type="entry name" value="SUVR4/1/2"/>
</dbReference>
<dbReference type="STRING" id="56857.A0A200PVS6"/>
<keyword evidence="7" id="KW-0539">Nucleus</keyword>
<dbReference type="OMA" id="ACDAMKL"/>
<dbReference type="InterPro" id="IPR018848">
    <property type="entry name" value="WIYLD_domain"/>
</dbReference>
<dbReference type="InterPro" id="IPR007728">
    <property type="entry name" value="Pre-SET_dom"/>
</dbReference>
<evidence type="ECO:0000256" key="1">
    <source>
        <dbReference type="ARBA" id="ARBA00004123"/>
    </source>
</evidence>
<keyword evidence="4" id="KW-0808">Transferase</keyword>
<dbReference type="PROSITE" id="PS51580">
    <property type="entry name" value="SAM_MT43_3"/>
    <property type="match status" value="1"/>
</dbReference>
<dbReference type="InterPro" id="IPR001214">
    <property type="entry name" value="SET_dom"/>
</dbReference>
<dbReference type="AlphaFoldDB" id="A0A200PVS6"/>
<gene>
    <name evidence="11" type="ORF">BVC80_9099g127</name>
</gene>
<dbReference type="PANTHER" id="PTHR46450:SF24">
    <property type="entry name" value="HISTONE-LYSINE N-METHYLTRANSFERASE SUVR4"/>
    <property type="match status" value="1"/>
</dbReference>
<dbReference type="PANTHER" id="PTHR46450">
    <property type="entry name" value="INACTIVE HISTONE-LYSINE N-METHYLTRANSFERASE SUVR1-RELATED"/>
    <property type="match status" value="1"/>
</dbReference>
<dbReference type="PROSITE" id="PS50280">
    <property type="entry name" value="SET"/>
    <property type="match status" value="1"/>
</dbReference>
<dbReference type="EMBL" id="MVGT01003956">
    <property type="protein sequence ID" value="OVA02327.1"/>
    <property type="molecule type" value="Genomic_DNA"/>
</dbReference>
<dbReference type="SUPFAM" id="SSF82199">
    <property type="entry name" value="SET domain"/>
    <property type="match status" value="1"/>
</dbReference>
<comment type="subcellular location">
    <subcellularLocation>
        <location evidence="2">Chromosome</location>
    </subcellularLocation>
    <subcellularLocation>
        <location evidence="1">Nucleus</location>
    </subcellularLocation>
</comment>
<evidence type="ECO:0000259" key="9">
    <source>
        <dbReference type="PROSITE" id="PS50280"/>
    </source>
</evidence>
<feature type="region of interest" description="Disordered" evidence="8">
    <location>
        <begin position="86"/>
        <end position="139"/>
    </location>
</feature>
<keyword evidence="5" id="KW-0479">Metal-binding</keyword>
<name>A0A200PVS6_MACCD</name>
<dbReference type="InterPro" id="IPR046341">
    <property type="entry name" value="SET_dom_sf"/>
</dbReference>
<evidence type="ECO:0000256" key="3">
    <source>
        <dbReference type="ARBA" id="ARBA00022454"/>
    </source>
</evidence>
<feature type="region of interest" description="Disordered" evidence="8">
    <location>
        <begin position="167"/>
        <end position="189"/>
    </location>
</feature>
<dbReference type="Pfam" id="PF00856">
    <property type="entry name" value="SET"/>
    <property type="match status" value="1"/>
</dbReference>
<comment type="caution">
    <text evidence="11">The sequence shown here is derived from an EMBL/GenBank/DDBJ whole genome shotgun (WGS) entry which is preliminary data.</text>
</comment>
<keyword evidence="12" id="KW-1185">Reference proteome</keyword>
<keyword evidence="6" id="KW-0862">Zinc</keyword>
<keyword evidence="3" id="KW-0158">Chromosome</keyword>
<dbReference type="FunFam" id="2.170.270.10:FF:000046">
    <property type="entry name" value="SET-domain containing protein lysine methyltransferase family protein"/>
    <property type="match status" value="1"/>
</dbReference>
<evidence type="ECO:0000256" key="4">
    <source>
        <dbReference type="ARBA" id="ARBA00022679"/>
    </source>
</evidence>
<evidence type="ECO:0000313" key="12">
    <source>
        <dbReference type="Proteomes" id="UP000195402"/>
    </source>
</evidence>